<gene>
    <name evidence="10" type="ORF">HK100_003375</name>
</gene>
<keyword evidence="5 8" id="KW-1133">Transmembrane helix</keyword>
<dbReference type="PANTHER" id="PTHR13412:SF0">
    <property type="entry name" value="T-CELL IMMUNOMODULATORY PROTEIN"/>
    <property type="match status" value="1"/>
</dbReference>
<protein>
    <recommendedName>
        <fullName evidence="9">T-cell immunomodulatory protein TIP C2 domain-containing protein</fullName>
    </recommendedName>
</protein>
<reference evidence="10" key="1">
    <citation type="submission" date="2020-05" db="EMBL/GenBank/DDBJ databases">
        <title>Phylogenomic resolution of chytrid fungi.</title>
        <authorList>
            <person name="Stajich J.E."/>
            <person name="Amses K."/>
            <person name="Simmons R."/>
            <person name="Seto K."/>
            <person name="Myers J."/>
            <person name="Bonds A."/>
            <person name="Quandt C.A."/>
            <person name="Barry K."/>
            <person name="Liu P."/>
            <person name="Grigoriev I."/>
            <person name="Longcore J.E."/>
            <person name="James T.Y."/>
        </authorList>
    </citation>
    <scope>NUCLEOTIDE SEQUENCE</scope>
    <source>
        <strain evidence="10">JEL0513</strain>
    </source>
</reference>
<evidence type="ECO:0000259" key="9">
    <source>
        <dbReference type="Pfam" id="PF23122"/>
    </source>
</evidence>
<organism evidence="10 11">
    <name type="scientific">Physocladia obscura</name>
    <dbReference type="NCBI Taxonomy" id="109957"/>
    <lineage>
        <taxon>Eukaryota</taxon>
        <taxon>Fungi</taxon>
        <taxon>Fungi incertae sedis</taxon>
        <taxon>Chytridiomycota</taxon>
        <taxon>Chytridiomycota incertae sedis</taxon>
        <taxon>Chytridiomycetes</taxon>
        <taxon>Chytridiales</taxon>
        <taxon>Chytriomycetaceae</taxon>
        <taxon>Physocladia</taxon>
    </lineage>
</organism>
<dbReference type="AlphaFoldDB" id="A0AAD5SWZ6"/>
<feature type="domain" description="T-cell immunomodulatory protein TIP C2" evidence="9">
    <location>
        <begin position="474"/>
        <end position="575"/>
    </location>
</feature>
<comment type="similarity">
    <text evidence="2">Belongs to the TIP family.</text>
</comment>
<dbReference type="SUPFAM" id="SSF69318">
    <property type="entry name" value="Integrin alpha N-terminal domain"/>
    <property type="match status" value="1"/>
</dbReference>
<keyword evidence="3 8" id="KW-0812">Transmembrane</keyword>
<dbReference type="Pfam" id="PF13517">
    <property type="entry name" value="FG-GAP_3"/>
    <property type="match status" value="1"/>
</dbReference>
<keyword evidence="6 8" id="KW-0472">Membrane</keyword>
<evidence type="ECO:0000313" key="11">
    <source>
        <dbReference type="Proteomes" id="UP001211907"/>
    </source>
</evidence>
<proteinExistence type="inferred from homology"/>
<dbReference type="InterPro" id="IPR013517">
    <property type="entry name" value="FG-GAP"/>
</dbReference>
<evidence type="ECO:0000256" key="3">
    <source>
        <dbReference type="ARBA" id="ARBA00022692"/>
    </source>
</evidence>
<dbReference type="InterPro" id="IPR057089">
    <property type="entry name" value="C2_TIP"/>
</dbReference>
<dbReference type="PANTHER" id="PTHR13412">
    <property type="entry name" value="T-CELL IMMUNOMODULATORY PROTEIN HOMOLOG"/>
    <property type="match status" value="1"/>
</dbReference>
<dbReference type="EMBL" id="JADGJH010001837">
    <property type="protein sequence ID" value="KAJ3108911.1"/>
    <property type="molecule type" value="Genomic_DNA"/>
</dbReference>
<dbReference type="InterPro" id="IPR028994">
    <property type="entry name" value="Integrin_alpha_N"/>
</dbReference>
<keyword evidence="4" id="KW-0732">Signal</keyword>
<evidence type="ECO:0000256" key="4">
    <source>
        <dbReference type="ARBA" id="ARBA00022729"/>
    </source>
</evidence>
<name>A0AAD5SWZ6_9FUNG</name>
<comment type="subcellular location">
    <subcellularLocation>
        <location evidence="1">Membrane</location>
        <topology evidence="1">Single-pass type I membrane protein</topology>
    </subcellularLocation>
</comment>
<dbReference type="Gene3D" id="2.130.10.130">
    <property type="entry name" value="Integrin alpha, N-terminal"/>
    <property type="match status" value="1"/>
</dbReference>
<sequence>MGSLTHLPTLTIRGSLVAFGDVNSDKKADLFVAPTGQEGVGFWLWDETLHSFDSFSLVTAQSTSQSQQSLPQQLLVPWPAANAANAIPADFDRDGILDLLLMATDAQGKLLMEVHWGSNQNSINITSSILPSATTAQPFLVDIDGSLSPALLGYTYADPSNLSVWSFTTNRTVSVSPAPAYFLNQSKSVCSYSSPHSNAFIDLNGDCLADLFLTCFDKSTSRSYFQIWTNSRDNGFALVIEQNFPTAYTGPVTFADMDADGTMDMVFNSCDDLAGKSCHINILYNSQIPLCSTSILKGSSCRPVNDLCSADESFDFRSVYSKIPLQDVLPSAEEKIDLFAMPLRLGDFDKDGFPDILILTHTRYTKLLQSIPCTKFICSNIEFSGNKRFFKTKTVGTETLNALEGEKTGAAFFDLYEDGTLDILVFSKDNAKIEKIDFFRNDFYSDGFFLKSLVLNGVCPGWCDEGEKFPDPKPYGVNFAGATLKYTVIDTNGQKHATQLAQLPQSSYFALNTPYTLAGLGRTNNYIETLSVGTSKQKRDNVATYYGMIPNSQLVIIPYEADADEGPSSWKLEMFINPSKFVPWVFVSILSTIVAFSGVVMFLHYFEM</sequence>
<evidence type="ECO:0000256" key="6">
    <source>
        <dbReference type="ARBA" id="ARBA00023136"/>
    </source>
</evidence>
<feature type="non-terminal residue" evidence="10">
    <location>
        <position position="608"/>
    </location>
</feature>
<accession>A0AAD5SWZ6</accession>
<feature type="transmembrane region" description="Helical" evidence="8">
    <location>
        <begin position="581"/>
        <end position="606"/>
    </location>
</feature>
<evidence type="ECO:0000256" key="7">
    <source>
        <dbReference type="ARBA" id="ARBA00023180"/>
    </source>
</evidence>
<keyword evidence="7" id="KW-0325">Glycoprotein</keyword>
<evidence type="ECO:0000256" key="5">
    <source>
        <dbReference type="ARBA" id="ARBA00022989"/>
    </source>
</evidence>
<evidence type="ECO:0000313" key="10">
    <source>
        <dbReference type="EMBL" id="KAJ3108911.1"/>
    </source>
</evidence>
<dbReference type="InterPro" id="IPR024881">
    <property type="entry name" value="Tip"/>
</dbReference>
<dbReference type="Proteomes" id="UP001211907">
    <property type="component" value="Unassembled WGS sequence"/>
</dbReference>
<comment type="caution">
    <text evidence="10">The sequence shown here is derived from an EMBL/GenBank/DDBJ whole genome shotgun (WGS) entry which is preliminary data.</text>
</comment>
<dbReference type="Pfam" id="PF23122">
    <property type="entry name" value="C2_ITFG1"/>
    <property type="match status" value="1"/>
</dbReference>
<keyword evidence="11" id="KW-1185">Reference proteome</keyword>
<dbReference type="GO" id="GO:0005886">
    <property type="term" value="C:plasma membrane"/>
    <property type="evidence" value="ECO:0007669"/>
    <property type="project" value="TreeGrafter"/>
</dbReference>
<evidence type="ECO:0000256" key="2">
    <source>
        <dbReference type="ARBA" id="ARBA00006496"/>
    </source>
</evidence>
<evidence type="ECO:0000256" key="8">
    <source>
        <dbReference type="SAM" id="Phobius"/>
    </source>
</evidence>
<evidence type="ECO:0000256" key="1">
    <source>
        <dbReference type="ARBA" id="ARBA00004479"/>
    </source>
</evidence>